<feature type="transmembrane region" description="Helical" evidence="6">
    <location>
        <begin position="191"/>
        <end position="209"/>
    </location>
</feature>
<feature type="transmembrane region" description="Helical" evidence="6">
    <location>
        <begin position="124"/>
        <end position="142"/>
    </location>
</feature>
<dbReference type="InterPro" id="IPR050367">
    <property type="entry name" value="APC_superfamily"/>
</dbReference>
<feature type="transmembrane region" description="Helical" evidence="6">
    <location>
        <begin position="337"/>
        <end position="359"/>
    </location>
</feature>
<feature type="transmembrane region" description="Helical" evidence="6">
    <location>
        <begin position="268"/>
        <end position="293"/>
    </location>
</feature>
<dbReference type="Gene3D" id="1.20.1740.10">
    <property type="entry name" value="Amino acid/polyamine transporter I"/>
    <property type="match status" value="1"/>
</dbReference>
<feature type="transmembrane region" description="Helical" evidence="6">
    <location>
        <begin position="46"/>
        <end position="66"/>
    </location>
</feature>
<dbReference type="PANTHER" id="PTHR42770:SF7">
    <property type="entry name" value="MEMBRANE PROTEIN"/>
    <property type="match status" value="1"/>
</dbReference>
<feature type="transmembrane region" description="Helical" evidence="6">
    <location>
        <begin position="12"/>
        <end position="34"/>
    </location>
</feature>
<proteinExistence type="predicted"/>
<feature type="transmembrane region" description="Helical" evidence="6">
    <location>
        <begin position="154"/>
        <end position="171"/>
    </location>
</feature>
<keyword evidence="3 6" id="KW-0812">Transmembrane</keyword>
<evidence type="ECO:0000256" key="3">
    <source>
        <dbReference type="ARBA" id="ARBA00022692"/>
    </source>
</evidence>
<evidence type="ECO:0000256" key="6">
    <source>
        <dbReference type="SAM" id="Phobius"/>
    </source>
</evidence>
<evidence type="ECO:0000256" key="2">
    <source>
        <dbReference type="ARBA" id="ARBA00022475"/>
    </source>
</evidence>
<feature type="transmembrane region" description="Helical" evidence="6">
    <location>
        <begin position="371"/>
        <end position="390"/>
    </location>
</feature>
<evidence type="ECO:0000313" key="8">
    <source>
        <dbReference type="Proteomes" id="UP001332192"/>
    </source>
</evidence>
<accession>A0ABZ1BYA7</accession>
<evidence type="ECO:0000256" key="5">
    <source>
        <dbReference type="ARBA" id="ARBA00023136"/>
    </source>
</evidence>
<dbReference type="PANTHER" id="PTHR42770">
    <property type="entry name" value="AMINO ACID TRANSPORTER-RELATED"/>
    <property type="match status" value="1"/>
</dbReference>
<comment type="subcellular location">
    <subcellularLocation>
        <location evidence="1">Cell membrane</location>
        <topology evidence="1">Multi-pass membrane protein</topology>
    </subcellularLocation>
</comment>
<dbReference type="RefSeq" id="WP_324716349.1">
    <property type="nucleotide sequence ID" value="NZ_CP141615.1"/>
</dbReference>
<dbReference type="EMBL" id="CP141615">
    <property type="protein sequence ID" value="WRP17077.1"/>
    <property type="molecule type" value="Genomic_DNA"/>
</dbReference>
<organism evidence="7 8">
    <name type="scientific">Carboxydichorda subterranea</name>
    <dbReference type="NCBI Taxonomy" id="3109565"/>
    <lineage>
        <taxon>Bacteria</taxon>
        <taxon>Bacillati</taxon>
        <taxon>Bacillota</taxon>
        <taxon>Limnochordia</taxon>
        <taxon>Limnochordales</taxon>
        <taxon>Geochordaceae</taxon>
        <taxon>Carboxydichorda</taxon>
    </lineage>
</organism>
<evidence type="ECO:0000256" key="1">
    <source>
        <dbReference type="ARBA" id="ARBA00004651"/>
    </source>
</evidence>
<sequence length="417" mass="43447">MQHSDASRRRPMGLVSAWTLGVGTMVGTGIFALSADAARYAGPAAVASYLLAGLACLVLALNFGLLASGRPVSGGPYVYIRDGLGPLVGIVAGWQLWLGMALSASFYAVGFARYLTYFWPGSPAKGVAAATVALVSVVNVMVPRAASVLQNLSVGFLLLVLGGLVVLGIPRVEPAFWVPVAPYGWRPAVEIVPLVFTSYLGFEMIAQAGNAFRNPRRTVPLAMVASVATVTALYSGIMVVSLGVIHHVDLAQSPTPLAEVARRLMGRPGAAVVAIGGMVAALSSANGVVLASLELARVMTGEGSWPPSGSRARLPAAELAATAVAVAGTAAGDLEWLARGVGVLHLLPFTLVPITLLQLSTSRRARQVTRMAPASSAVAVAGIAVMAFVVRQLRWPEVQTAAWLSAPALLWVWRMRR</sequence>
<keyword evidence="8" id="KW-1185">Reference proteome</keyword>
<dbReference type="Proteomes" id="UP001332192">
    <property type="component" value="Chromosome"/>
</dbReference>
<keyword evidence="2" id="KW-1003">Cell membrane</keyword>
<protein>
    <submittedName>
        <fullName evidence="7">APC family permease</fullName>
    </submittedName>
</protein>
<gene>
    <name evidence="7" type="ORF">U7230_13460</name>
</gene>
<name>A0ABZ1BYA7_9FIRM</name>
<dbReference type="InterPro" id="IPR002293">
    <property type="entry name" value="AA/rel_permease1"/>
</dbReference>
<feature type="transmembrane region" description="Helical" evidence="6">
    <location>
        <begin position="87"/>
        <end position="112"/>
    </location>
</feature>
<keyword evidence="4 6" id="KW-1133">Transmembrane helix</keyword>
<dbReference type="Pfam" id="PF13520">
    <property type="entry name" value="AA_permease_2"/>
    <property type="match status" value="1"/>
</dbReference>
<reference evidence="7 8" key="1">
    <citation type="journal article" date="2024" name="Front. Microbiol.">
        <title>Novel thermophilic genera Geochorda gen. nov. and Carboxydochorda gen. nov. from the deep terrestrial subsurface reveal the ecophysiological diversity in the class Limnochordia.</title>
        <authorList>
            <person name="Karnachuk O.V."/>
            <person name="Lukina A.P."/>
            <person name="Avakyan M.R."/>
            <person name="Kadnikov V.V."/>
            <person name="Begmatov S."/>
            <person name="Beletsky A.V."/>
            <person name="Vlasova K.G."/>
            <person name="Novikov A.A."/>
            <person name="Shcherbakova V.A."/>
            <person name="Mardanov A.V."/>
            <person name="Ravin N.V."/>
        </authorList>
    </citation>
    <scope>NUCLEOTIDE SEQUENCE [LARGE SCALE GENOMIC DNA]</scope>
    <source>
        <strain evidence="7 8">L945</strain>
    </source>
</reference>
<dbReference type="PIRSF" id="PIRSF006060">
    <property type="entry name" value="AA_transporter"/>
    <property type="match status" value="1"/>
</dbReference>
<keyword evidence="5 6" id="KW-0472">Membrane</keyword>
<evidence type="ECO:0000313" key="7">
    <source>
        <dbReference type="EMBL" id="WRP17077.1"/>
    </source>
</evidence>
<feature type="transmembrane region" description="Helical" evidence="6">
    <location>
        <begin position="221"/>
        <end position="248"/>
    </location>
</feature>
<evidence type="ECO:0000256" key="4">
    <source>
        <dbReference type="ARBA" id="ARBA00022989"/>
    </source>
</evidence>